<protein>
    <recommendedName>
        <fullName evidence="7 9">Uroporphyrinogen-III synthase</fullName>
        <ecNumber evidence="3 9">4.2.1.75</ecNumber>
    </recommendedName>
</protein>
<dbReference type="SUPFAM" id="SSF69618">
    <property type="entry name" value="HemD-like"/>
    <property type="match status" value="1"/>
</dbReference>
<organism evidence="11 12">
    <name type="scientific">Paludibacter jiangxiensis</name>
    <dbReference type="NCBI Taxonomy" id="681398"/>
    <lineage>
        <taxon>Bacteria</taxon>
        <taxon>Pseudomonadati</taxon>
        <taxon>Bacteroidota</taxon>
        <taxon>Bacteroidia</taxon>
        <taxon>Bacteroidales</taxon>
        <taxon>Paludibacteraceae</taxon>
        <taxon>Paludibacter</taxon>
    </lineage>
</organism>
<proteinExistence type="inferred from homology"/>
<evidence type="ECO:0000313" key="11">
    <source>
        <dbReference type="EMBL" id="GAT61569.1"/>
    </source>
</evidence>
<dbReference type="PANTHER" id="PTHR38042">
    <property type="entry name" value="UROPORPHYRINOGEN-III SYNTHASE, CHLOROPLASTIC"/>
    <property type="match status" value="1"/>
</dbReference>
<comment type="catalytic activity">
    <reaction evidence="8 9">
        <text>hydroxymethylbilane = uroporphyrinogen III + H2O</text>
        <dbReference type="Rhea" id="RHEA:18965"/>
        <dbReference type="ChEBI" id="CHEBI:15377"/>
        <dbReference type="ChEBI" id="CHEBI:57308"/>
        <dbReference type="ChEBI" id="CHEBI:57845"/>
        <dbReference type="EC" id="4.2.1.75"/>
    </reaction>
</comment>
<dbReference type="OrthoDB" id="9815856at2"/>
<dbReference type="InterPro" id="IPR036108">
    <property type="entry name" value="4pyrrol_syn_uPrphyn_synt_sf"/>
</dbReference>
<comment type="caution">
    <text evidence="11">The sequence shown here is derived from an EMBL/GenBank/DDBJ whole genome shotgun (WGS) entry which is preliminary data.</text>
</comment>
<dbReference type="Pfam" id="PF02602">
    <property type="entry name" value="HEM4"/>
    <property type="match status" value="1"/>
</dbReference>
<evidence type="ECO:0000259" key="10">
    <source>
        <dbReference type="Pfam" id="PF02602"/>
    </source>
</evidence>
<evidence type="ECO:0000256" key="6">
    <source>
        <dbReference type="ARBA" id="ARBA00037589"/>
    </source>
</evidence>
<accession>A0A170Y770</accession>
<evidence type="ECO:0000256" key="3">
    <source>
        <dbReference type="ARBA" id="ARBA00013109"/>
    </source>
</evidence>
<keyword evidence="4 9" id="KW-0456">Lyase</keyword>
<evidence type="ECO:0000256" key="8">
    <source>
        <dbReference type="ARBA" id="ARBA00048617"/>
    </source>
</evidence>
<dbReference type="PANTHER" id="PTHR38042:SF1">
    <property type="entry name" value="UROPORPHYRINOGEN-III SYNTHASE, CHLOROPLASTIC"/>
    <property type="match status" value="1"/>
</dbReference>
<keyword evidence="12" id="KW-1185">Reference proteome</keyword>
<dbReference type="RefSeq" id="WP_068701126.1">
    <property type="nucleotide sequence ID" value="NZ_BDCR01000001.1"/>
</dbReference>
<dbReference type="EMBL" id="BDCR01000001">
    <property type="protein sequence ID" value="GAT61569.1"/>
    <property type="molecule type" value="Genomic_DNA"/>
</dbReference>
<dbReference type="AlphaFoldDB" id="A0A170Y770"/>
<dbReference type="Gene3D" id="3.40.50.10090">
    <property type="match status" value="2"/>
</dbReference>
<evidence type="ECO:0000256" key="9">
    <source>
        <dbReference type="RuleBase" id="RU366031"/>
    </source>
</evidence>
<evidence type="ECO:0000256" key="7">
    <source>
        <dbReference type="ARBA" id="ARBA00040167"/>
    </source>
</evidence>
<comment type="pathway">
    <text evidence="1 9">Porphyrin-containing compound metabolism; protoporphyrin-IX biosynthesis; coproporphyrinogen-III from 5-aminolevulinate: step 3/4.</text>
</comment>
<feature type="domain" description="Tetrapyrrole biosynthesis uroporphyrinogen III synthase" evidence="10">
    <location>
        <begin position="17"/>
        <end position="238"/>
    </location>
</feature>
<dbReference type="GO" id="GO:0004852">
    <property type="term" value="F:uroporphyrinogen-III synthase activity"/>
    <property type="evidence" value="ECO:0007669"/>
    <property type="project" value="UniProtKB-UniRule"/>
</dbReference>
<evidence type="ECO:0000256" key="5">
    <source>
        <dbReference type="ARBA" id="ARBA00023244"/>
    </source>
</evidence>
<reference evidence="12" key="2">
    <citation type="journal article" date="2017" name="Genome Announc.">
        <title>Draft genome sequence of Paludibacter jiangxiensis NM7(T), a propionate-producing fermentative bacterium.</title>
        <authorList>
            <person name="Qiu Y.-L."/>
            <person name="Tourlousse D.M."/>
            <person name="Matsuura N."/>
            <person name="Ohashi A."/>
            <person name="Sekiguchi Y."/>
        </authorList>
    </citation>
    <scope>NUCLEOTIDE SEQUENCE [LARGE SCALE GENOMIC DNA]</scope>
    <source>
        <strain evidence="12">NM7</strain>
    </source>
</reference>
<dbReference type="GO" id="GO:0006780">
    <property type="term" value="P:uroporphyrinogen III biosynthetic process"/>
    <property type="evidence" value="ECO:0007669"/>
    <property type="project" value="UniProtKB-UniRule"/>
</dbReference>
<dbReference type="CDD" id="cd06578">
    <property type="entry name" value="HemD"/>
    <property type="match status" value="1"/>
</dbReference>
<gene>
    <name evidence="11" type="ORF">PJIAN_1149</name>
</gene>
<comment type="function">
    <text evidence="6 9">Catalyzes cyclization of the linear tetrapyrrole, hydroxymethylbilane, to the macrocyclic uroporphyrinogen III.</text>
</comment>
<sequence>MLNGKIIINTRPEASDDQIAEALCKLNATVVPMPLIEIKPIAIDKVLLRGIIQGGAFQWLIFTSKNGVDGFFDQLSKPEKLPFRIAVYGLRTAEALQEQGYSADLVNQGNTGAELLDDLIPLLRKEDKILIVTGNLAPDVLQDRLNEVVTAERLDVYHTQFVAKVPTGTMQRIAAANYDLILFTSPSGVKSFVHQVQNKVDFAHLKAASIGPSTTKALLEAGIHPCVEATTSGKKGLIHAIENYFAAERQL</sequence>
<dbReference type="GO" id="GO:0006782">
    <property type="term" value="P:protoporphyrinogen IX biosynthetic process"/>
    <property type="evidence" value="ECO:0007669"/>
    <property type="project" value="UniProtKB-UniRule"/>
</dbReference>
<name>A0A170Y770_9BACT</name>
<dbReference type="STRING" id="681398.PJIAN_1149"/>
<evidence type="ECO:0000256" key="4">
    <source>
        <dbReference type="ARBA" id="ARBA00023239"/>
    </source>
</evidence>
<evidence type="ECO:0000256" key="2">
    <source>
        <dbReference type="ARBA" id="ARBA00008133"/>
    </source>
</evidence>
<keyword evidence="5 9" id="KW-0627">Porphyrin biosynthesis</keyword>
<dbReference type="UniPathway" id="UPA00251">
    <property type="reaction ID" value="UER00320"/>
</dbReference>
<dbReference type="InterPro" id="IPR003754">
    <property type="entry name" value="4pyrrol_synth_uPrphyn_synth"/>
</dbReference>
<dbReference type="InterPro" id="IPR039793">
    <property type="entry name" value="UROS/Hem4"/>
</dbReference>
<evidence type="ECO:0000313" key="12">
    <source>
        <dbReference type="Proteomes" id="UP000076586"/>
    </source>
</evidence>
<dbReference type="Proteomes" id="UP000076586">
    <property type="component" value="Unassembled WGS sequence"/>
</dbReference>
<dbReference type="EC" id="4.2.1.75" evidence="3 9"/>
<comment type="similarity">
    <text evidence="2 9">Belongs to the uroporphyrinogen-III synthase family.</text>
</comment>
<evidence type="ECO:0000256" key="1">
    <source>
        <dbReference type="ARBA" id="ARBA00004772"/>
    </source>
</evidence>
<reference evidence="12" key="1">
    <citation type="submission" date="2016-04" db="EMBL/GenBank/DDBJ databases">
        <title>Draft genome sequence of Paludibacter jiangxiensis strain NM7.</title>
        <authorList>
            <person name="Qiu Y."/>
            <person name="Matsuura N."/>
            <person name="Ohashi A."/>
            <person name="Tourlousse M.D."/>
            <person name="Sekiguchi Y."/>
        </authorList>
    </citation>
    <scope>NUCLEOTIDE SEQUENCE [LARGE SCALE GENOMIC DNA]</scope>
    <source>
        <strain evidence="12">NM7</strain>
    </source>
</reference>